<dbReference type="SUPFAM" id="SSF103473">
    <property type="entry name" value="MFS general substrate transporter"/>
    <property type="match status" value="1"/>
</dbReference>
<dbReference type="InterPro" id="IPR036259">
    <property type="entry name" value="MFS_trans_sf"/>
</dbReference>
<feature type="transmembrane region" description="Helical" evidence="9">
    <location>
        <begin position="306"/>
        <end position="329"/>
    </location>
</feature>
<feature type="transmembrane region" description="Helical" evidence="9">
    <location>
        <begin position="443"/>
        <end position="465"/>
    </location>
</feature>
<feature type="compositionally biased region" description="Low complexity" evidence="8">
    <location>
        <begin position="12"/>
        <end position="30"/>
    </location>
</feature>
<evidence type="ECO:0000256" key="5">
    <source>
        <dbReference type="ARBA" id="ARBA00022989"/>
    </source>
</evidence>
<keyword evidence="3" id="KW-1003">Cell membrane</keyword>
<accession>A0ABX6WAB3</accession>
<evidence type="ECO:0000256" key="3">
    <source>
        <dbReference type="ARBA" id="ARBA00022475"/>
    </source>
</evidence>
<keyword evidence="7" id="KW-0046">Antibiotic resistance</keyword>
<dbReference type="Gene3D" id="1.20.1250.20">
    <property type="entry name" value="MFS general substrate transporter like domains"/>
    <property type="match status" value="1"/>
</dbReference>
<keyword evidence="2" id="KW-0813">Transport</keyword>
<keyword evidence="4 9" id="KW-0812">Transmembrane</keyword>
<dbReference type="Gene3D" id="1.20.1720.10">
    <property type="entry name" value="Multidrug resistance protein D"/>
    <property type="match status" value="1"/>
</dbReference>
<keyword evidence="5 9" id="KW-1133">Transmembrane helix</keyword>
<dbReference type="CDD" id="cd17321">
    <property type="entry name" value="MFS_MMR_MDR_like"/>
    <property type="match status" value="1"/>
</dbReference>
<dbReference type="PANTHER" id="PTHR42718">
    <property type="entry name" value="MAJOR FACILITATOR SUPERFAMILY MULTIDRUG TRANSPORTER MFSC"/>
    <property type="match status" value="1"/>
</dbReference>
<feature type="transmembrane region" description="Helical" evidence="9">
    <location>
        <begin position="50"/>
        <end position="71"/>
    </location>
</feature>
<feature type="transmembrane region" description="Helical" evidence="9">
    <location>
        <begin position="203"/>
        <end position="225"/>
    </location>
</feature>
<evidence type="ECO:0000256" key="9">
    <source>
        <dbReference type="SAM" id="Phobius"/>
    </source>
</evidence>
<evidence type="ECO:0000313" key="12">
    <source>
        <dbReference type="Proteomes" id="UP000663421"/>
    </source>
</evidence>
<reference evidence="11 12" key="1">
    <citation type="submission" date="2020-11" db="EMBL/GenBank/DDBJ databases">
        <title>Complete genome sequence unveiled secondary metabolic potentials in Streptomyces solisilvae HNM0141.</title>
        <authorList>
            <person name="Huang X."/>
        </authorList>
    </citation>
    <scope>NUCLEOTIDE SEQUENCE [LARGE SCALE GENOMIC DNA]</scope>
    <source>
        <strain evidence="11 12">HNM0141</strain>
    </source>
</reference>
<dbReference type="PANTHER" id="PTHR42718:SF48">
    <property type="entry name" value="CONSERVED TWO-DOMAIN MEMBRANE PROTEIN-RELATED"/>
    <property type="match status" value="1"/>
</dbReference>
<dbReference type="Pfam" id="PF07690">
    <property type="entry name" value="MFS_1"/>
    <property type="match status" value="1"/>
</dbReference>
<sequence length="503" mass="52341">MSSPSTPPTSSPPASSSPPTSSMPSVPSAPQATAPVVSAPSVPDRDARRILALTSLGVFIVFLDTTIVNVAFDTISTSFDAGITRLVWVLNAYTLVFAAFLIPAGQLADAYGRKRLFQIGLVGFALSSALCGLAPGLGVLIAARAAQGVFGAIIVPASLALLLPAFPLERRATAISTWGAMAAVATAIGPTLGALLIEYTTWRWVFLLNVPVCLLTAAWGARLLTETRGSRNGGFPDPLGVAMSAAAPALLSFAVIYGPRLGWDDPRVLATAVAGVVLIPLLILRSRRAVRPALDLSLFRIRNFQASNVATLVFSVAFFAVLLSSLLFLQNVWHYSVLKSALAVSPSALVTALVAPLAGRLAERFGYRPVFVTGALFYAAGAAALALRTGASPHWAAHWLPTLVLNGIGVGLALSTLNSAAAKALPPERFGVGTAINNSFRQLGALLGVSVFVAVLGTPTSATILGDYHRVWWVLAVIPVISAGTYLATHREPEAPEAPEATG</sequence>
<feature type="transmembrane region" description="Helical" evidence="9">
    <location>
        <begin position="268"/>
        <end position="285"/>
    </location>
</feature>
<dbReference type="InterPro" id="IPR011701">
    <property type="entry name" value="MFS"/>
</dbReference>
<feature type="transmembrane region" description="Helical" evidence="9">
    <location>
        <begin position="178"/>
        <end position="197"/>
    </location>
</feature>
<feature type="transmembrane region" description="Helical" evidence="9">
    <location>
        <begin position="370"/>
        <end position="387"/>
    </location>
</feature>
<dbReference type="EMBL" id="CP065050">
    <property type="protein sequence ID" value="QPI57291.1"/>
    <property type="molecule type" value="Genomic_DNA"/>
</dbReference>
<evidence type="ECO:0000313" key="11">
    <source>
        <dbReference type="EMBL" id="QPI57291.1"/>
    </source>
</evidence>
<evidence type="ECO:0000256" key="7">
    <source>
        <dbReference type="ARBA" id="ARBA00023251"/>
    </source>
</evidence>
<dbReference type="InterPro" id="IPR004638">
    <property type="entry name" value="EmrB-like"/>
</dbReference>
<feature type="transmembrane region" description="Helical" evidence="9">
    <location>
        <begin position="399"/>
        <end position="422"/>
    </location>
</feature>
<keyword evidence="12" id="KW-1185">Reference proteome</keyword>
<feature type="transmembrane region" description="Helical" evidence="9">
    <location>
        <begin position="341"/>
        <end position="358"/>
    </location>
</feature>
<name>A0ABX6WAB3_STRMQ</name>
<dbReference type="Proteomes" id="UP000663421">
    <property type="component" value="Chromosome"/>
</dbReference>
<feature type="transmembrane region" description="Helical" evidence="9">
    <location>
        <begin position="116"/>
        <end position="143"/>
    </location>
</feature>
<dbReference type="PROSITE" id="PS00216">
    <property type="entry name" value="SUGAR_TRANSPORT_1"/>
    <property type="match status" value="1"/>
</dbReference>
<comment type="subcellular location">
    <subcellularLocation>
        <location evidence="1">Cell membrane</location>
        <topology evidence="1">Multi-pass membrane protein</topology>
    </subcellularLocation>
</comment>
<protein>
    <submittedName>
        <fullName evidence="11">MFS transporter</fullName>
    </submittedName>
</protein>
<dbReference type="NCBIfam" id="TIGR00711">
    <property type="entry name" value="efflux_EmrB"/>
    <property type="match status" value="1"/>
</dbReference>
<evidence type="ECO:0000256" key="4">
    <source>
        <dbReference type="ARBA" id="ARBA00022692"/>
    </source>
</evidence>
<gene>
    <name evidence="11" type="ORF">I1A49_22350</name>
</gene>
<feature type="region of interest" description="Disordered" evidence="8">
    <location>
        <begin position="1"/>
        <end position="40"/>
    </location>
</feature>
<feature type="domain" description="Major facilitator superfamily (MFS) profile" evidence="10">
    <location>
        <begin position="50"/>
        <end position="494"/>
    </location>
</feature>
<evidence type="ECO:0000256" key="2">
    <source>
        <dbReference type="ARBA" id="ARBA00022448"/>
    </source>
</evidence>
<feature type="transmembrane region" description="Helical" evidence="9">
    <location>
        <begin position="83"/>
        <end position="104"/>
    </location>
</feature>
<feature type="compositionally biased region" description="Pro residues" evidence="8">
    <location>
        <begin position="1"/>
        <end position="11"/>
    </location>
</feature>
<evidence type="ECO:0000256" key="1">
    <source>
        <dbReference type="ARBA" id="ARBA00004651"/>
    </source>
</evidence>
<dbReference type="InterPro" id="IPR020846">
    <property type="entry name" value="MFS_dom"/>
</dbReference>
<dbReference type="InterPro" id="IPR005829">
    <property type="entry name" value="Sugar_transporter_CS"/>
</dbReference>
<organism evidence="11 12">
    <name type="scientific">Streptomyces malaysiensis</name>
    <dbReference type="NCBI Taxonomy" id="92644"/>
    <lineage>
        <taxon>Bacteria</taxon>
        <taxon>Bacillati</taxon>
        <taxon>Actinomycetota</taxon>
        <taxon>Actinomycetes</taxon>
        <taxon>Kitasatosporales</taxon>
        <taxon>Streptomycetaceae</taxon>
        <taxon>Streptomyces</taxon>
        <taxon>Streptomyces violaceusniger group</taxon>
    </lineage>
</organism>
<feature type="transmembrane region" description="Helical" evidence="9">
    <location>
        <begin position="471"/>
        <end position="489"/>
    </location>
</feature>
<evidence type="ECO:0000259" key="10">
    <source>
        <dbReference type="PROSITE" id="PS50850"/>
    </source>
</evidence>
<evidence type="ECO:0000256" key="8">
    <source>
        <dbReference type="SAM" id="MobiDB-lite"/>
    </source>
</evidence>
<evidence type="ECO:0000256" key="6">
    <source>
        <dbReference type="ARBA" id="ARBA00023136"/>
    </source>
</evidence>
<proteinExistence type="predicted"/>
<keyword evidence="6 9" id="KW-0472">Membrane</keyword>
<feature type="transmembrane region" description="Helical" evidence="9">
    <location>
        <begin position="149"/>
        <end position="166"/>
    </location>
</feature>
<dbReference type="PROSITE" id="PS50850">
    <property type="entry name" value="MFS"/>
    <property type="match status" value="1"/>
</dbReference>